<organism evidence="10 11">
    <name type="scientific">Linum trigynum</name>
    <dbReference type="NCBI Taxonomy" id="586398"/>
    <lineage>
        <taxon>Eukaryota</taxon>
        <taxon>Viridiplantae</taxon>
        <taxon>Streptophyta</taxon>
        <taxon>Embryophyta</taxon>
        <taxon>Tracheophyta</taxon>
        <taxon>Spermatophyta</taxon>
        <taxon>Magnoliopsida</taxon>
        <taxon>eudicotyledons</taxon>
        <taxon>Gunneridae</taxon>
        <taxon>Pentapetalae</taxon>
        <taxon>rosids</taxon>
        <taxon>fabids</taxon>
        <taxon>Malpighiales</taxon>
        <taxon>Linaceae</taxon>
        <taxon>Linum</taxon>
    </lineage>
</organism>
<keyword evidence="6" id="KW-0406">Ion transport</keyword>
<dbReference type="GO" id="GO:0012505">
    <property type="term" value="C:endomembrane system"/>
    <property type="evidence" value="ECO:0007669"/>
    <property type="project" value="UniProtKB-SubCell"/>
</dbReference>
<feature type="domain" description="Sodium/calcium exchanger membrane region" evidence="9">
    <location>
        <begin position="48"/>
        <end position="134"/>
    </location>
</feature>
<dbReference type="EMBL" id="OZ034816">
    <property type="protein sequence ID" value="CAL1378576.1"/>
    <property type="molecule type" value="Genomic_DNA"/>
</dbReference>
<keyword evidence="3" id="KW-0050">Antiport</keyword>
<evidence type="ECO:0000256" key="4">
    <source>
        <dbReference type="ARBA" id="ARBA00022692"/>
    </source>
</evidence>
<evidence type="ECO:0000256" key="2">
    <source>
        <dbReference type="ARBA" id="ARBA00022448"/>
    </source>
</evidence>
<keyword evidence="5 8" id="KW-1133">Transmembrane helix</keyword>
<name>A0AAV2DY51_9ROSI</name>
<dbReference type="InterPro" id="IPR004713">
    <property type="entry name" value="CaH_exchang"/>
</dbReference>
<evidence type="ECO:0000256" key="6">
    <source>
        <dbReference type="ARBA" id="ARBA00023065"/>
    </source>
</evidence>
<evidence type="ECO:0000256" key="8">
    <source>
        <dbReference type="SAM" id="Phobius"/>
    </source>
</evidence>
<keyword evidence="2" id="KW-0813">Transport</keyword>
<gene>
    <name evidence="10" type="ORF">LTRI10_LOCUS20150</name>
</gene>
<evidence type="ECO:0000259" key="9">
    <source>
        <dbReference type="Pfam" id="PF01699"/>
    </source>
</evidence>
<keyword evidence="4 8" id="KW-0812">Transmembrane</keyword>
<dbReference type="GO" id="GO:0009705">
    <property type="term" value="C:plant-type vacuole membrane"/>
    <property type="evidence" value="ECO:0007669"/>
    <property type="project" value="TreeGrafter"/>
</dbReference>
<reference evidence="10 11" key="1">
    <citation type="submission" date="2024-04" db="EMBL/GenBank/DDBJ databases">
        <authorList>
            <person name="Fracassetti M."/>
        </authorList>
    </citation>
    <scope>NUCLEOTIDE SEQUENCE [LARGE SCALE GENOMIC DNA]</scope>
</reference>
<evidence type="ECO:0000256" key="7">
    <source>
        <dbReference type="ARBA" id="ARBA00023136"/>
    </source>
</evidence>
<dbReference type="Proteomes" id="UP001497516">
    <property type="component" value="Chromosome 3"/>
</dbReference>
<feature type="transmembrane region" description="Helical" evidence="8">
    <location>
        <begin position="76"/>
        <end position="94"/>
    </location>
</feature>
<protein>
    <recommendedName>
        <fullName evidence="9">Sodium/calcium exchanger membrane region domain-containing protein</fullName>
    </recommendedName>
</protein>
<sequence>MADAGLVEEMVNVEEGGKIVPSSLESGSSSVEMGRSFDHLEQDHHDLSNFLMVLGCAFFIGGIVHRDKKVQVFNKAAPVVDSGLLLVAVMGIMIPGVLHSTNTEVQLGKSELSLSRFSSCMMLLAYASYLFFQLKSHSYWELYCIRRHHNGCHQR</sequence>
<dbReference type="AlphaFoldDB" id="A0AAV2DY51"/>
<comment type="subcellular location">
    <subcellularLocation>
        <location evidence="1">Endomembrane system</location>
        <topology evidence="1">Multi-pass membrane protein</topology>
    </subcellularLocation>
</comment>
<dbReference type="PANTHER" id="PTHR31503:SF22">
    <property type="entry name" value="VACUOLAR CALCIUM ION TRANSPORTER"/>
    <property type="match status" value="1"/>
</dbReference>
<keyword evidence="11" id="KW-1185">Reference proteome</keyword>
<feature type="transmembrane region" description="Helical" evidence="8">
    <location>
        <begin position="114"/>
        <end position="132"/>
    </location>
</feature>
<keyword evidence="7 8" id="KW-0472">Membrane</keyword>
<evidence type="ECO:0000313" key="10">
    <source>
        <dbReference type="EMBL" id="CAL1378576.1"/>
    </source>
</evidence>
<evidence type="ECO:0000256" key="3">
    <source>
        <dbReference type="ARBA" id="ARBA00022449"/>
    </source>
</evidence>
<feature type="transmembrane region" description="Helical" evidence="8">
    <location>
        <begin position="47"/>
        <end position="64"/>
    </location>
</feature>
<evidence type="ECO:0000256" key="5">
    <source>
        <dbReference type="ARBA" id="ARBA00022989"/>
    </source>
</evidence>
<dbReference type="InterPro" id="IPR004837">
    <property type="entry name" value="NaCa_Exmemb"/>
</dbReference>
<evidence type="ECO:0000256" key="1">
    <source>
        <dbReference type="ARBA" id="ARBA00004127"/>
    </source>
</evidence>
<evidence type="ECO:0000313" key="11">
    <source>
        <dbReference type="Proteomes" id="UP001497516"/>
    </source>
</evidence>
<dbReference type="GO" id="GO:0015369">
    <property type="term" value="F:calcium:proton antiporter activity"/>
    <property type="evidence" value="ECO:0007669"/>
    <property type="project" value="TreeGrafter"/>
</dbReference>
<dbReference type="PANTHER" id="PTHR31503">
    <property type="entry name" value="VACUOLAR CALCIUM ION TRANSPORTER"/>
    <property type="match status" value="1"/>
</dbReference>
<accession>A0AAV2DY51</accession>
<dbReference type="GO" id="GO:0006874">
    <property type="term" value="P:intracellular calcium ion homeostasis"/>
    <property type="evidence" value="ECO:0007669"/>
    <property type="project" value="TreeGrafter"/>
</dbReference>
<proteinExistence type="predicted"/>
<dbReference type="Pfam" id="PF01699">
    <property type="entry name" value="Na_Ca_ex"/>
    <property type="match status" value="1"/>
</dbReference>